<evidence type="ECO:0000313" key="3">
    <source>
        <dbReference type="Proteomes" id="UP001172101"/>
    </source>
</evidence>
<gene>
    <name evidence="2" type="ORF">B0T26DRAFT_696513</name>
</gene>
<proteinExistence type="predicted"/>
<evidence type="ECO:0000256" key="1">
    <source>
        <dbReference type="SAM" id="MobiDB-lite"/>
    </source>
</evidence>
<dbReference type="EMBL" id="JAUIRO010000002">
    <property type="protein sequence ID" value="KAK0728017.1"/>
    <property type="molecule type" value="Genomic_DNA"/>
</dbReference>
<sequence>MCLHLGNPGRESKSKSRLQGRAFIGHNPGSMVETRMVKDTEGRLTVPKASILSTNSVLTTCWRNLSVAFCRCSRLGPFQG</sequence>
<comment type="caution">
    <text evidence="2">The sequence shown here is derived from an EMBL/GenBank/DDBJ whole genome shotgun (WGS) entry which is preliminary data.</text>
</comment>
<organism evidence="2 3">
    <name type="scientific">Lasiosphaeria miniovina</name>
    <dbReference type="NCBI Taxonomy" id="1954250"/>
    <lineage>
        <taxon>Eukaryota</taxon>
        <taxon>Fungi</taxon>
        <taxon>Dikarya</taxon>
        <taxon>Ascomycota</taxon>
        <taxon>Pezizomycotina</taxon>
        <taxon>Sordariomycetes</taxon>
        <taxon>Sordariomycetidae</taxon>
        <taxon>Sordariales</taxon>
        <taxon>Lasiosphaeriaceae</taxon>
        <taxon>Lasiosphaeria</taxon>
    </lineage>
</organism>
<reference evidence="2" key="1">
    <citation type="submission" date="2023-06" db="EMBL/GenBank/DDBJ databases">
        <title>Genome-scale phylogeny and comparative genomics of the fungal order Sordariales.</title>
        <authorList>
            <consortium name="Lawrence Berkeley National Laboratory"/>
            <person name="Hensen N."/>
            <person name="Bonometti L."/>
            <person name="Westerberg I."/>
            <person name="Brannstrom I.O."/>
            <person name="Guillou S."/>
            <person name="Cros-Aarteil S."/>
            <person name="Calhoun S."/>
            <person name="Haridas S."/>
            <person name="Kuo A."/>
            <person name="Mondo S."/>
            <person name="Pangilinan J."/>
            <person name="Riley R."/>
            <person name="LaButti K."/>
            <person name="Andreopoulos B."/>
            <person name="Lipzen A."/>
            <person name="Chen C."/>
            <person name="Yanf M."/>
            <person name="Daum C."/>
            <person name="Ng V."/>
            <person name="Clum A."/>
            <person name="Steindorff A."/>
            <person name="Ohm R."/>
            <person name="Martin F."/>
            <person name="Silar P."/>
            <person name="Natvig D."/>
            <person name="Lalanne C."/>
            <person name="Gautier V."/>
            <person name="Ament-velasquez S.L."/>
            <person name="Kruys A."/>
            <person name="Hutchinson M.I."/>
            <person name="Powell A.J."/>
            <person name="Barry K."/>
            <person name="Miller A.N."/>
            <person name="Grigoriev I.V."/>
            <person name="Debuchy R."/>
            <person name="Gladieux P."/>
            <person name="Thoren M.H."/>
            <person name="Johannesson H."/>
        </authorList>
    </citation>
    <scope>NUCLEOTIDE SEQUENCE</scope>
    <source>
        <strain evidence="2">SMH2392-1A</strain>
    </source>
</reference>
<evidence type="ECO:0000313" key="2">
    <source>
        <dbReference type="EMBL" id="KAK0728017.1"/>
    </source>
</evidence>
<feature type="region of interest" description="Disordered" evidence="1">
    <location>
        <begin position="1"/>
        <end position="25"/>
    </location>
</feature>
<dbReference type="AlphaFoldDB" id="A0AA40E7K8"/>
<dbReference type="RefSeq" id="XP_060300872.1">
    <property type="nucleotide sequence ID" value="XM_060441349.1"/>
</dbReference>
<keyword evidence="3" id="KW-1185">Reference proteome</keyword>
<accession>A0AA40E7K8</accession>
<dbReference type="Proteomes" id="UP001172101">
    <property type="component" value="Unassembled WGS sequence"/>
</dbReference>
<name>A0AA40E7K8_9PEZI</name>
<protein>
    <submittedName>
        <fullName evidence="2">Uncharacterized protein</fullName>
    </submittedName>
</protein>
<dbReference type="GeneID" id="85324619"/>